<dbReference type="Gene3D" id="1.10.150.130">
    <property type="match status" value="1"/>
</dbReference>
<feature type="domain" description="Tyr recombinase" evidence="3">
    <location>
        <begin position="59"/>
        <end position="264"/>
    </location>
</feature>
<keyword evidence="2" id="KW-0233">DNA recombination</keyword>
<sequence>MSGDEINAYYTTIRSDGLKGTTAQRHHAMLHRAFQQAVKRRIIPTNPCLQADRPKSVPFIGSYYNAEELKTLLNCVEGDPIRLVIMLAAYYGLRRSEVLGLKWSAVDFTAKTVSIRHKILEEETKSGIVLKGYDVMKTKSSYRTLPLIPHIEEELLAEQARQEEMRTVMRGAYDKKYSEYICVDALGGLITPQYVSSHFQVILKENGLRKIRFHDLRHSCASLLLANNIPMKMIQDWLGHSDMATTANIYSHIDSSSELASANMIEEVLGVTDDEDNPENDKDEKPE</sequence>
<dbReference type="OrthoDB" id="9785687at2"/>
<dbReference type="AlphaFoldDB" id="A0A6N8HVT1"/>
<name>A0A6N8HVT1_9FIRM</name>
<dbReference type="Gene3D" id="1.10.443.10">
    <property type="entry name" value="Intergrase catalytic core"/>
    <property type="match status" value="1"/>
</dbReference>
<keyword evidence="1" id="KW-0238">DNA-binding</keyword>
<reference evidence="4 5" key="1">
    <citation type="submission" date="2019-09" db="EMBL/GenBank/DDBJ databases">
        <title>Genome sequence of Clostridium sp. EA1.</title>
        <authorList>
            <person name="Poehlein A."/>
            <person name="Bengelsdorf F.R."/>
            <person name="Daniel R."/>
        </authorList>
    </citation>
    <scope>NUCLEOTIDE SEQUENCE [LARGE SCALE GENOMIC DNA]</scope>
    <source>
        <strain evidence="4 5">EA1</strain>
    </source>
</reference>
<dbReference type="GO" id="GO:0006310">
    <property type="term" value="P:DNA recombination"/>
    <property type="evidence" value="ECO:0007669"/>
    <property type="project" value="UniProtKB-KW"/>
</dbReference>
<protein>
    <submittedName>
        <fullName evidence="4">Tyrosine recombinase XerC</fullName>
    </submittedName>
</protein>
<dbReference type="InterPro" id="IPR011010">
    <property type="entry name" value="DNA_brk_join_enz"/>
</dbReference>
<organism evidence="4 5">
    <name type="scientific">Caproicibacter fermentans</name>
    <dbReference type="NCBI Taxonomy" id="2576756"/>
    <lineage>
        <taxon>Bacteria</taxon>
        <taxon>Bacillati</taxon>
        <taxon>Bacillota</taxon>
        <taxon>Clostridia</taxon>
        <taxon>Eubacteriales</taxon>
        <taxon>Acutalibacteraceae</taxon>
        <taxon>Caproicibacter</taxon>
    </lineage>
</organism>
<evidence type="ECO:0000259" key="3">
    <source>
        <dbReference type="PROSITE" id="PS51898"/>
    </source>
</evidence>
<dbReference type="SUPFAM" id="SSF56349">
    <property type="entry name" value="DNA breaking-rejoining enzymes"/>
    <property type="match status" value="1"/>
</dbReference>
<gene>
    <name evidence="4" type="primary">xerC_2</name>
    <name evidence="4" type="ORF">CAFE_03330</name>
</gene>
<dbReference type="InterPro" id="IPR050090">
    <property type="entry name" value="Tyrosine_recombinase_XerCD"/>
</dbReference>
<dbReference type="PANTHER" id="PTHR30349">
    <property type="entry name" value="PHAGE INTEGRASE-RELATED"/>
    <property type="match status" value="1"/>
</dbReference>
<dbReference type="InterPro" id="IPR002104">
    <property type="entry name" value="Integrase_catalytic"/>
</dbReference>
<keyword evidence="5" id="KW-1185">Reference proteome</keyword>
<dbReference type="PANTHER" id="PTHR30349:SF91">
    <property type="entry name" value="INTA PROTEIN"/>
    <property type="match status" value="1"/>
</dbReference>
<dbReference type="Pfam" id="PF00589">
    <property type="entry name" value="Phage_integrase"/>
    <property type="match status" value="1"/>
</dbReference>
<dbReference type="RefSeq" id="WP_156989628.1">
    <property type="nucleotide sequence ID" value="NZ_VWXL01000011.1"/>
</dbReference>
<evidence type="ECO:0000256" key="1">
    <source>
        <dbReference type="ARBA" id="ARBA00023125"/>
    </source>
</evidence>
<dbReference type="GO" id="GO:0015074">
    <property type="term" value="P:DNA integration"/>
    <property type="evidence" value="ECO:0007669"/>
    <property type="project" value="InterPro"/>
</dbReference>
<evidence type="ECO:0000313" key="4">
    <source>
        <dbReference type="EMBL" id="MVB09670.1"/>
    </source>
</evidence>
<dbReference type="GO" id="GO:0003677">
    <property type="term" value="F:DNA binding"/>
    <property type="evidence" value="ECO:0007669"/>
    <property type="project" value="UniProtKB-KW"/>
</dbReference>
<dbReference type="InterPro" id="IPR010998">
    <property type="entry name" value="Integrase_recombinase_N"/>
</dbReference>
<comment type="caution">
    <text evidence="4">The sequence shown here is derived from an EMBL/GenBank/DDBJ whole genome shotgun (WGS) entry which is preliminary data.</text>
</comment>
<dbReference type="EMBL" id="VWXL01000011">
    <property type="protein sequence ID" value="MVB09670.1"/>
    <property type="molecule type" value="Genomic_DNA"/>
</dbReference>
<dbReference type="CDD" id="cd01189">
    <property type="entry name" value="INT_ICEBs1_C_like"/>
    <property type="match status" value="1"/>
</dbReference>
<dbReference type="PROSITE" id="PS51898">
    <property type="entry name" value="TYR_RECOMBINASE"/>
    <property type="match status" value="1"/>
</dbReference>
<accession>A0A6N8HVT1</accession>
<evidence type="ECO:0000313" key="5">
    <source>
        <dbReference type="Proteomes" id="UP000469440"/>
    </source>
</evidence>
<proteinExistence type="predicted"/>
<dbReference type="InterPro" id="IPR013762">
    <property type="entry name" value="Integrase-like_cat_sf"/>
</dbReference>
<dbReference type="Proteomes" id="UP000469440">
    <property type="component" value="Unassembled WGS sequence"/>
</dbReference>
<evidence type="ECO:0000256" key="2">
    <source>
        <dbReference type="ARBA" id="ARBA00023172"/>
    </source>
</evidence>